<keyword evidence="2" id="KW-1185">Reference proteome</keyword>
<dbReference type="AlphaFoldDB" id="A0A5J4ZAN9"/>
<organism evidence="1 2">
    <name type="scientific">Nyssa sinensis</name>
    <dbReference type="NCBI Taxonomy" id="561372"/>
    <lineage>
        <taxon>Eukaryota</taxon>
        <taxon>Viridiplantae</taxon>
        <taxon>Streptophyta</taxon>
        <taxon>Embryophyta</taxon>
        <taxon>Tracheophyta</taxon>
        <taxon>Spermatophyta</taxon>
        <taxon>Magnoliopsida</taxon>
        <taxon>eudicotyledons</taxon>
        <taxon>Gunneridae</taxon>
        <taxon>Pentapetalae</taxon>
        <taxon>asterids</taxon>
        <taxon>Cornales</taxon>
        <taxon>Nyssaceae</taxon>
        <taxon>Nyssa</taxon>
    </lineage>
</organism>
<accession>A0A5J4ZAN9</accession>
<evidence type="ECO:0000313" key="2">
    <source>
        <dbReference type="Proteomes" id="UP000325577"/>
    </source>
</evidence>
<name>A0A5J4ZAN9_9ASTE</name>
<protein>
    <submittedName>
        <fullName evidence="1">Uncharacterized protein</fullName>
    </submittedName>
</protein>
<evidence type="ECO:0000313" key="1">
    <source>
        <dbReference type="EMBL" id="KAA8514736.1"/>
    </source>
</evidence>
<dbReference type="Proteomes" id="UP000325577">
    <property type="component" value="Linkage Group LG9"/>
</dbReference>
<sequence length="81" mass="8527">MAASISSSVGDGKGDVGVTWVLVSGGLNLKMTTGSIMEAFRRQEAGQEVEQFNSRKPFKQAANLGEWPADDLKMKAGSHGG</sequence>
<dbReference type="EMBL" id="CM018052">
    <property type="protein sequence ID" value="KAA8514736.1"/>
    <property type="molecule type" value="Genomic_DNA"/>
</dbReference>
<reference evidence="1 2" key="1">
    <citation type="submission" date="2019-09" db="EMBL/GenBank/DDBJ databases">
        <title>A chromosome-level genome assembly of the Chinese tupelo Nyssa sinensis.</title>
        <authorList>
            <person name="Yang X."/>
            <person name="Kang M."/>
            <person name="Yang Y."/>
            <person name="Xiong H."/>
            <person name="Wang M."/>
            <person name="Zhang Z."/>
            <person name="Wang Z."/>
            <person name="Wu H."/>
            <person name="Ma T."/>
            <person name="Liu J."/>
            <person name="Xi Z."/>
        </authorList>
    </citation>
    <scope>NUCLEOTIDE SEQUENCE [LARGE SCALE GENOMIC DNA]</scope>
    <source>
        <strain evidence="1">J267</strain>
        <tissue evidence="1">Leaf</tissue>
    </source>
</reference>
<gene>
    <name evidence="1" type="ORF">F0562_017915</name>
</gene>
<proteinExistence type="predicted"/>